<gene>
    <name evidence="12" type="ORF">MNBD_ALPHA08-380</name>
</gene>
<accession>A0A3B0RE36</accession>
<dbReference type="GO" id="GO:0008379">
    <property type="term" value="F:thioredoxin peroxidase activity"/>
    <property type="evidence" value="ECO:0007669"/>
    <property type="project" value="TreeGrafter"/>
</dbReference>
<dbReference type="InterPro" id="IPR013766">
    <property type="entry name" value="Thioredoxin_domain"/>
</dbReference>
<evidence type="ECO:0000256" key="2">
    <source>
        <dbReference type="ARBA" id="ARBA00013017"/>
    </source>
</evidence>
<dbReference type="Gene3D" id="3.40.30.10">
    <property type="entry name" value="Glutaredoxin"/>
    <property type="match status" value="1"/>
</dbReference>
<evidence type="ECO:0000256" key="9">
    <source>
        <dbReference type="ARBA" id="ARBA00038489"/>
    </source>
</evidence>
<dbReference type="InterPro" id="IPR050924">
    <property type="entry name" value="Peroxiredoxin_BCP/PrxQ"/>
</dbReference>
<dbReference type="GO" id="GO:0005737">
    <property type="term" value="C:cytoplasm"/>
    <property type="evidence" value="ECO:0007669"/>
    <property type="project" value="TreeGrafter"/>
</dbReference>
<comment type="catalytic activity">
    <reaction evidence="10">
        <text>a hydroperoxide + [thioredoxin]-dithiol = an alcohol + [thioredoxin]-disulfide + H2O</text>
        <dbReference type="Rhea" id="RHEA:62620"/>
        <dbReference type="Rhea" id="RHEA-COMP:10698"/>
        <dbReference type="Rhea" id="RHEA-COMP:10700"/>
        <dbReference type="ChEBI" id="CHEBI:15377"/>
        <dbReference type="ChEBI" id="CHEBI:29950"/>
        <dbReference type="ChEBI" id="CHEBI:30879"/>
        <dbReference type="ChEBI" id="CHEBI:35924"/>
        <dbReference type="ChEBI" id="CHEBI:50058"/>
        <dbReference type="EC" id="1.11.1.24"/>
    </reaction>
</comment>
<organism evidence="12">
    <name type="scientific">hydrothermal vent metagenome</name>
    <dbReference type="NCBI Taxonomy" id="652676"/>
    <lineage>
        <taxon>unclassified sequences</taxon>
        <taxon>metagenomes</taxon>
        <taxon>ecological metagenomes</taxon>
    </lineage>
</organism>
<evidence type="ECO:0000256" key="10">
    <source>
        <dbReference type="ARBA" id="ARBA00049091"/>
    </source>
</evidence>
<keyword evidence="4" id="KW-0049">Antioxidant</keyword>
<comment type="subunit">
    <text evidence="1">Monomer.</text>
</comment>
<comment type="similarity">
    <text evidence="9">Belongs to the peroxiredoxin family. BCP/PrxQ subfamily.</text>
</comment>
<evidence type="ECO:0000313" key="12">
    <source>
        <dbReference type="EMBL" id="VAV91240.1"/>
    </source>
</evidence>
<keyword evidence="5 12" id="KW-0560">Oxidoreductase</keyword>
<keyword evidence="7" id="KW-0676">Redox-active center</keyword>
<reference evidence="12" key="1">
    <citation type="submission" date="2018-06" db="EMBL/GenBank/DDBJ databases">
        <authorList>
            <person name="Zhirakovskaya E."/>
        </authorList>
    </citation>
    <scope>NUCLEOTIDE SEQUENCE</scope>
</reference>
<dbReference type="InterPro" id="IPR000866">
    <property type="entry name" value="AhpC/TSA"/>
</dbReference>
<dbReference type="InterPro" id="IPR024706">
    <property type="entry name" value="Peroxiredoxin_AhpC-typ"/>
</dbReference>
<evidence type="ECO:0000256" key="4">
    <source>
        <dbReference type="ARBA" id="ARBA00022862"/>
    </source>
</evidence>
<sequence length="157" mass="17599">MSEPLEKGHKAPDFSLPRDGGRTLSLAQYKGRKLVIFFYPKDNTPGCTKEAKAFSDLRDEFLHEDTDIIGISADTVKRHENFIAKHDLNMPLGADTELDTLKAYGVWAQKSMYGRKYMGIVRSTFLIDRNGDIAEIWPKVKVNGHADAVLLASKSLD</sequence>
<evidence type="ECO:0000256" key="5">
    <source>
        <dbReference type="ARBA" id="ARBA00023002"/>
    </source>
</evidence>
<keyword evidence="3 12" id="KW-0575">Peroxidase</keyword>
<dbReference type="FunFam" id="3.40.30.10:FF:000007">
    <property type="entry name" value="Thioredoxin-dependent thiol peroxidase"/>
    <property type="match status" value="1"/>
</dbReference>
<dbReference type="EMBL" id="UOEC01000088">
    <property type="protein sequence ID" value="VAV91240.1"/>
    <property type="molecule type" value="Genomic_DNA"/>
</dbReference>
<evidence type="ECO:0000256" key="6">
    <source>
        <dbReference type="ARBA" id="ARBA00023157"/>
    </source>
</evidence>
<protein>
    <recommendedName>
        <fullName evidence="2">thioredoxin-dependent peroxiredoxin</fullName>
        <ecNumber evidence="2">1.11.1.24</ecNumber>
    </recommendedName>
    <alternativeName>
        <fullName evidence="8">Thioredoxin peroxidase</fullName>
    </alternativeName>
</protein>
<dbReference type="PIRSF" id="PIRSF000239">
    <property type="entry name" value="AHPC"/>
    <property type="match status" value="1"/>
</dbReference>
<evidence type="ECO:0000256" key="3">
    <source>
        <dbReference type="ARBA" id="ARBA00022559"/>
    </source>
</evidence>
<proteinExistence type="inferred from homology"/>
<keyword evidence="6" id="KW-1015">Disulfide bond</keyword>
<dbReference type="EC" id="1.11.1.24" evidence="2"/>
<dbReference type="AlphaFoldDB" id="A0A3B0RE36"/>
<dbReference type="PROSITE" id="PS51352">
    <property type="entry name" value="THIOREDOXIN_2"/>
    <property type="match status" value="1"/>
</dbReference>
<evidence type="ECO:0000256" key="8">
    <source>
        <dbReference type="ARBA" id="ARBA00032824"/>
    </source>
</evidence>
<dbReference type="GO" id="GO:0034599">
    <property type="term" value="P:cellular response to oxidative stress"/>
    <property type="evidence" value="ECO:0007669"/>
    <property type="project" value="TreeGrafter"/>
</dbReference>
<evidence type="ECO:0000256" key="7">
    <source>
        <dbReference type="ARBA" id="ARBA00023284"/>
    </source>
</evidence>
<dbReference type="GO" id="GO:0045454">
    <property type="term" value="P:cell redox homeostasis"/>
    <property type="evidence" value="ECO:0007669"/>
    <property type="project" value="TreeGrafter"/>
</dbReference>
<evidence type="ECO:0000259" key="11">
    <source>
        <dbReference type="PROSITE" id="PS51352"/>
    </source>
</evidence>
<dbReference type="InterPro" id="IPR036249">
    <property type="entry name" value="Thioredoxin-like_sf"/>
</dbReference>
<dbReference type="PANTHER" id="PTHR42801:SF4">
    <property type="entry name" value="AHPC_TSA FAMILY PROTEIN"/>
    <property type="match status" value="1"/>
</dbReference>
<dbReference type="Pfam" id="PF00578">
    <property type="entry name" value="AhpC-TSA"/>
    <property type="match status" value="1"/>
</dbReference>
<dbReference type="SUPFAM" id="SSF52833">
    <property type="entry name" value="Thioredoxin-like"/>
    <property type="match status" value="1"/>
</dbReference>
<evidence type="ECO:0000256" key="1">
    <source>
        <dbReference type="ARBA" id="ARBA00011245"/>
    </source>
</evidence>
<name>A0A3B0RE36_9ZZZZ</name>
<feature type="domain" description="Thioredoxin" evidence="11">
    <location>
        <begin position="5"/>
        <end position="157"/>
    </location>
</feature>
<dbReference type="PANTHER" id="PTHR42801">
    <property type="entry name" value="THIOREDOXIN-DEPENDENT PEROXIDE REDUCTASE"/>
    <property type="match status" value="1"/>
</dbReference>
<dbReference type="CDD" id="cd03017">
    <property type="entry name" value="PRX_BCP"/>
    <property type="match status" value="1"/>
</dbReference>